<dbReference type="STRING" id="42253.NITMOv2_0417"/>
<reference evidence="2 3" key="1">
    <citation type="journal article" date="2015" name="Proc. Natl. Acad. Sci. U.S.A.">
        <title>Expanded metabolic versatility of ubiquitous nitrite-oxidizing bacteria from the genus Nitrospira.</title>
        <authorList>
            <person name="Koch H."/>
            <person name="Lucker S."/>
            <person name="Albertsen M."/>
            <person name="Kitzinger K."/>
            <person name="Herbold C."/>
            <person name="Spieck E."/>
            <person name="Nielsen P.H."/>
            <person name="Wagner M."/>
            <person name="Daims H."/>
        </authorList>
    </citation>
    <scope>NUCLEOTIDE SEQUENCE [LARGE SCALE GENOMIC DNA]</scope>
    <source>
        <strain evidence="2 3">NSP M-1</strain>
    </source>
</reference>
<organism evidence="2 3">
    <name type="scientific">Nitrospira moscoviensis</name>
    <dbReference type="NCBI Taxonomy" id="42253"/>
    <lineage>
        <taxon>Bacteria</taxon>
        <taxon>Pseudomonadati</taxon>
        <taxon>Nitrospirota</taxon>
        <taxon>Nitrospiria</taxon>
        <taxon>Nitrospirales</taxon>
        <taxon>Nitrospiraceae</taxon>
        <taxon>Nitrospira</taxon>
    </lineage>
</organism>
<dbReference type="AlphaFoldDB" id="A0A0K2G7C0"/>
<dbReference type="Gene3D" id="2.40.10.220">
    <property type="entry name" value="predicted glycosyltransferase like domains"/>
    <property type="match status" value="1"/>
</dbReference>
<proteinExistence type="predicted"/>
<protein>
    <recommendedName>
        <fullName evidence="1">PilZ domain-containing protein</fullName>
    </recommendedName>
</protein>
<dbReference type="EMBL" id="CP011801">
    <property type="protein sequence ID" value="ALA56853.1"/>
    <property type="molecule type" value="Genomic_DNA"/>
</dbReference>
<evidence type="ECO:0000313" key="3">
    <source>
        <dbReference type="Proteomes" id="UP000069205"/>
    </source>
</evidence>
<dbReference type="KEGG" id="nmv:NITMOv2_0417"/>
<dbReference type="SUPFAM" id="SSF141371">
    <property type="entry name" value="PilZ domain-like"/>
    <property type="match status" value="1"/>
</dbReference>
<feature type="domain" description="PilZ" evidence="1">
    <location>
        <begin position="59"/>
        <end position="156"/>
    </location>
</feature>
<dbReference type="Proteomes" id="UP000069205">
    <property type="component" value="Chromosome"/>
</dbReference>
<gene>
    <name evidence="2" type="ORF">NITMOv2_0417</name>
</gene>
<dbReference type="InterPro" id="IPR009875">
    <property type="entry name" value="PilZ_domain"/>
</dbReference>
<dbReference type="RefSeq" id="WP_187299334.1">
    <property type="nucleotide sequence ID" value="NZ_CP011801.1"/>
</dbReference>
<dbReference type="GO" id="GO:0035438">
    <property type="term" value="F:cyclic-di-GMP binding"/>
    <property type="evidence" value="ECO:0007669"/>
    <property type="project" value="InterPro"/>
</dbReference>
<accession>A0A0K2G7C0</accession>
<name>A0A0K2G7C0_NITMO</name>
<evidence type="ECO:0000313" key="2">
    <source>
        <dbReference type="EMBL" id="ALA56853.1"/>
    </source>
</evidence>
<keyword evidence="3" id="KW-1185">Reference proteome</keyword>
<evidence type="ECO:0000259" key="1">
    <source>
        <dbReference type="Pfam" id="PF07238"/>
    </source>
</evidence>
<dbReference type="PATRIC" id="fig|42253.5.peg.406"/>
<dbReference type="Pfam" id="PF07238">
    <property type="entry name" value="PilZ"/>
    <property type="match status" value="1"/>
</dbReference>
<sequence length="170" mass="19113">MRHLHCPTCGTPFVRVTAQEGTMERLLNRVNVFPFRCQLCTARFHAFWTGSPNGTQAVDRRQYKRLPTSLRAQLLADNAVRTNNRVTDISMAGCTLEGATALPRGTFLELRITPVSDEEEIKVDTAMICSLRPDSTGVRFLEFHANEKQRLSRLVLSLLVGQSVHPNPYS</sequence>